<name>A0A182YID5_ANOST</name>
<dbReference type="Pfam" id="PF07841">
    <property type="entry name" value="DM4_12"/>
    <property type="match status" value="2"/>
</dbReference>
<protein>
    <submittedName>
        <fullName evidence="1">Uncharacterized protein</fullName>
    </submittedName>
</protein>
<dbReference type="VEuPathDB" id="VectorBase:ASTEI20_040731"/>
<dbReference type="InterPro" id="IPR006631">
    <property type="entry name" value="DM4_12"/>
</dbReference>
<evidence type="ECO:0000313" key="1">
    <source>
        <dbReference type="EnsemblMetazoa" id="ASTEI08220-PA"/>
    </source>
</evidence>
<keyword evidence="2" id="KW-1185">Reference proteome</keyword>
<dbReference type="EnsemblMetazoa" id="ASTEI08220-RA">
    <property type="protein sequence ID" value="ASTEI08220-PA"/>
    <property type="gene ID" value="ASTEI08220"/>
</dbReference>
<sequence length="425" mass="47560">MKLSPQQQQPLLLVGLIVLWATSLQAYSNVTETSEIASEHGRSKRTLVYTFNSCAGVLFALSIPLLITGRNIFMSYNFEANYNMATDSTDFTQGILKKGDNDQIHEAEARKARDTARPVVPTPKRSSISRKKIYRAIELNLQRYGYAGKRCILRMICDLADAPLHHENGVLGDVLQLIFTPSLSEDENLPSEFGRAEELGREHNNCTKYRAHCPANPIDLPKLTTIATWLAIVRAVEVLCAGGVDRHKRTLVYTSDSATGILIALSVPLLIPDRNIFLAYNFEANYGMPGKASDFTQGVLKKVDNDQIEPAPEEESEAKRATRATVTRFTRKQVYRMIELNLIRYGYDGKKCILRMICELAGQPVHEANGIIGDLLQLVFTPSGSSYERLPNEFYVAERKGRQENCAKYGKYCPNSPLDTISLVF</sequence>
<dbReference type="PANTHER" id="PTHR21398">
    <property type="entry name" value="AGAP007094-PA"/>
    <property type="match status" value="1"/>
</dbReference>
<dbReference type="AlphaFoldDB" id="A0A182YID5"/>
<dbReference type="VEuPathDB" id="VectorBase:ASTEI08220"/>
<accession>A0A182YID5</accession>
<dbReference type="PANTHER" id="PTHR21398:SF22">
    <property type="entry name" value="IP12060P-RELATED"/>
    <property type="match status" value="1"/>
</dbReference>
<evidence type="ECO:0000313" key="2">
    <source>
        <dbReference type="Proteomes" id="UP000076408"/>
    </source>
</evidence>
<dbReference type="VEuPathDB" id="VectorBase:ASTEI20_041567"/>
<dbReference type="Proteomes" id="UP000076408">
    <property type="component" value="Unassembled WGS sequence"/>
</dbReference>
<dbReference type="SMART" id="SM00718">
    <property type="entry name" value="DM4_12"/>
    <property type="match status" value="2"/>
</dbReference>
<reference evidence="1" key="2">
    <citation type="submission" date="2020-05" db="UniProtKB">
        <authorList>
            <consortium name="EnsemblMetazoa"/>
        </authorList>
    </citation>
    <scope>IDENTIFICATION</scope>
    <source>
        <strain evidence="1">Indian</strain>
    </source>
</reference>
<proteinExistence type="predicted"/>
<dbReference type="VEuPathDB" id="VectorBase:ASTE000200"/>
<organism evidence="1 2">
    <name type="scientific">Anopheles stephensi</name>
    <name type="common">Indo-Pakistan malaria mosquito</name>
    <dbReference type="NCBI Taxonomy" id="30069"/>
    <lineage>
        <taxon>Eukaryota</taxon>
        <taxon>Metazoa</taxon>
        <taxon>Ecdysozoa</taxon>
        <taxon>Arthropoda</taxon>
        <taxon>Hexapoda</taxon>
        <taxon>Insecta</taxon>
        <taxon>Pterygota</taxon>
        <taxon>Neoptera</taxon>
        <taxon>Endopterygota</taxon>
        <taxon>Diptera</taxon>
        <taxon>Nematocera</taxon>
        <taxon>Culicoidea</taxon>
        <taxon>Culicidae</taxon>
        <taxon>Anophelinae</taxon>
        <taxon>Anopheles</taxon>
    </lineage>
</organism>
<dbReference type="OMA" id="ICETHEL"/>
<reference evidence="2" key="1">
    <citation type="journal article" date="2014" name="Genome Biol.">
        <title>Genome analysis of a major urban malaria vector mosquito, Anopheles stephensi.</title>
        <authorList>
            <person name="Jiang X."/>
            <person name="Peery A."/>
            <person name="Hall A.B."/>
            <person name="Sharma A."/>
            <person name="Chen X.G."/>
            <person name="Waterhouse R.M."/>
            <person name="Komissarov A."/>
            <person name="Riehle M.M."/>
            <person name="Shouche Y."/>
            <person name="Sharakhova M.V."/>
            <person name="Lawson D."/>
            <person name="Pakpour N."/>
            <person name="Arensburger P."/>
            <person name="Davidson V.L."/>
            <person name="Eiglmeier K."/>
            <person name="Emrich S."/>
            <person name="George P."/>
            <person name="Kennedy R.C."/>
            <person name="Mane S.P."/>
            <person name="Maslen G."/>
            <person name="Oringanje C."/>
            <person name="Qi Y."/>
            <person name="Settlage R."/>
            <person name="Tojo M."/>
            <person name="Tubio J.M."/>
            <person name="Unger M.F."/>
            <person name="Wang B."/>
            <person name="Vernick K.D."/>
            <person name="Ribeiro J.M."/>
            <person name="James A.A."/>
            <person name="Michel K."/>
            <person name="Riehle M.A."/>
            <person name="Luckhart S."/>
            <person name="Sharakhov I.V."/>
            <person name="Tu Z."/>
        </authorList>
    </citation>
    <scope>NUCLEOTIDE SEQUENCE [LARGE SCALE GENOMIC DNA]</scope>
    <source>
        <strain evidence="2">Indian</strain>
    </source>
</reference>
<dbReference type="STRING" id="30069.A0A182YID5"/>